<sequence>MFSHDLNAAAKRLLADQKARAERERQRLEKERILAERQKKREQEREEEARRKRLEQLEAEERAKEAVYEEREHNRGVYLRVELQALPADEAAIQAKGVKRSKDKLILPPSVGADLMNQDASKNGAMLFELTLPRQPPTTVSPATPQQPAAQPYDQQPSTPHSTPGSAARDTGAGPGPGSTTFPSSSGSGRTHAGVLEFTAPEGTVLLPRKVVQSLYGSLDAQPYGTVVVSYRRLEKGSYVRLQPMCHGFHEAAGEGLREALEGELRGHSTLTEGDWLTVNHGGREWPLRVQELQPCAAVSVLDVDMAADVVPSLEAEEYLRRWEEEQRRQQQRLEQLAAERQQRVAAEAAKAAARQAAA</sequence>
<keyword evidence="4" id="KW-1185">Reference proteome</keyword>
<feature type="region of interest" description="Disordered" evidence="1">
    <location>
        <begin position="134"/>
        <end position="192"/>
    </location>
</feature>
<gene>
    <name evidence="3" type="ORF">Agub_g1756</name>
</gene>
<evidence type="ECO:0000256" key="1">
    <source>
        <dbReference type="SAM" id="MobiDB-lite"/>
    </source>
</evidence>
<dbReference type="InterPro" id="IPR004854">
    <property type="entry name" value="Ufd1-like"/>
</dbReference>
<dbReference type="Proteomes" id="UP001054857">
    <property type="component" value="Unassembled WGS sequence"/>
</dbReference>
<dbReference type="GO" id="GO:0034098">
    <property type="term" value="C:VCP-NPL4-UFD1 AAA ATPase complex"/>
    <property type="evidence" value="ECO:0007669"/>
    <property type="project" value="TreeGrafter"/>
</dbReference>
<accession>A0AAD3DFZ2</accession>
<dbReference type="InterPro" id="IPR042299">
    <property type="entry name" value="Ufd1-like_Nn"/>
</dbReference>
<proteinExistence type="predicted"/>
<dbReference type="PANTHER" id="PTHR12555:SF13">
    <property type="entry name" value="UBIQUITIN RECOGNITION FACTOR IN ER-ASSOCIATED DEGRADATION PROTEIN 1"/>
    <property type="match status" value="1"/>
</dbReference>
<feature type="domain" description="Ubiquitin fusion degradation protein UFD1 N-terminal subdomain 2" evidence="2">
    <location>
        <begin position="236"/>
        <end position="312"/>
    </location>
</feature>
<name>A0AAD3DFZ2_9CHLO</name>
<dbReference type="Gene3D" id="3.10.330.10">
    <property type="match status" value="1"/>
</dbReference>
<dbReference type="PANTHER" id="PTHR12555">
    <property type="entry name" value="UBIQUITIN FUSION DEGRADATON PROTEIN 1"/>
    <property type="match status" value="1"/>
</dbReference>
<organism evidence="3 4">
    <name type="scientific">Astrephomene gubernaculifera</name>
    <dbReference type="NCBI Taxonomy" id="47775"/>
    <lineage>
        <taxon>Eukaryota</taxon>
        <taxon>Viridiplantae</taxon>
        <taxon>Chlorophyta</taxon>
        <taxon>core chlorophytes</taxon>
        <taxon>Chlorophyceae</taxon>
        <taxon>CS clade</taxon>
        <taxon>Chlamydomonadales</taxon>
        <taxon>Astrephomenaceae</taxon>
        <taxon>Astrephomene</taxon>
    </lineage>
</organism>
<dbReference type="Pfam" id="PF24842">
    <property type="entry name" value="UFD1_N2"/>
    <property type="match status" value="1"/>
</dbReference>
<protein>
    <recommendedName>
        <fullName evidence="2">Ubiquitin fusion degradation protein UFD1 N-terminal subdomain 2 domain-containing protein</fullName>
    </recommendedName>
</protein>
<dbReference type="GO" id="GO:0031593">
    <property type="term" value="F:polyubiquitin modification-dependent protein binding"/>
    <property type="evidence" value="ECO:0007669"/>
    <property type="project" value="TreeGrafter"/>
</dbReference>
<dbReference type="Gene3D" id="2.40.40.50">
    <property type="entry name" value="Ubiquitin fusion degradation protein UFD1, N-terminal domain"/>
    <property type="match status" value="1"/>
</dbReference>
<dbReference type="GO" id="GO:0006511">
    <property type="term" value="P:ubiquitin-dependent protein catabolic process"/>
    <property type="evidence" value="ECO:0007669"/>
    <property type="project" value="InterPro"/>
</dbReference>
<feature type="compositionally biased region" description="Low complexity" evidence="1">
    <location>
        <begin position="137"/>
        <end position="157"/>
    </location>
</feature>
<dbReference type="InterPro" id="IPR055418">
    <property type="entry name" value="UFD1_N2"/>
</dbReference>
<feature type="compositionally biased region" description="Low complexity" evidence="1">
    <location>
        <begin position="178"/>
        <end position="189"/>
    </location>
</feature>
<dbReference type="EMBL" id="BMAR01000001">
    <property type="protein sequence ID" value="GFR41114.1"/>
    <property type="molecule type" value="Genomic_DNA"/>
</dbReference>
<evidence type="ECO:0000259" key="2">
    <source>
        <dbReference type="Pfam" id="PF24842"/>
    </source>
</evidence>
<feature type="non-terminal residue" evidence="3">
    <location>
        <position position="359"/>
    </location>
</feature>
<evidence type="ECO:0000313" key="4">
    <source>
        <dbReference type="Proteomes" id="UP001054857"/>
    </source>
</evidence>
<evidence type="ECO:0000313" key="3">
    <source>
        <dbReference type="EMBL" id="GFR41114.1"/>
    </source>
</evidence>
<reference evidence="3 4" key="1">
    <citation type="journal article" date="2021" name="Sci. Rep.">
        <title>Genome sequencing of the multicellular alga Astrephomene provides insights into convergent evolution of germ-soma differentiation.</title>
        <authorList>
            <person name="Yamashita S."/>
            <person name="Yamamoto K."/>
            <person name="Matsuzaki R."/>
            <person name="Suzuki S."/>
            <person name="Yamaguchi H."/>
            <person name="Hirooka S."/>
            <person name="Minakuchi Y."/>
            <person name="Miyagishima S."/>
            <person name="Kawachi M."/>
            <person name="Toyoda A."/>
            <person name="Nozaki H."/>
        </authorList>
    </citation>
    <scope>NUCLEOTIDE SEQUENCE [LARGE SCALE GENOMIC DNA]</scope>
    <source>
        <strain evidence="3 4">NIES-4017</strain>
    </source>
</reference>
<feature type="region of interest" description="Disordered" evidence="1">
    <location>
        <begin position="35"/>
        <end position="60"/>
    </location>
</feature>
<dbReference type="GO" id="GO:0036503">
    <property type="term" value="P:ERAD pathway"/>
    <property type="evidence" value="ECO:0007669"/>
    <property type="project" value="TreeGrafter"/>
</dbReference>
<dbReference type="AlphaFoldDB" id="A0AAD3DFZ2"/>
<comment type="caution">
    <text evidence="3">The sequence shown here is derived from an EMBL/GenBank/DDBJ whole genome shotgun (WGS) entry which is preliminary data.</text>
</comment>